<dbReference type="GO" id="GO:0032204">
    <property type="term" value="P:regulation of telomere maintenance"/>
    <property type="evidence" value="ECO:0007669"/>
    <property type="project" value="TreeGrafter"/>
</dbReference>
<gene>
    <name evidence="2" type="ORF">QJS04_geneDACA023143</name>
</gene>
<dbReference type="InterPro" id="IPR026314">
    <property type="entry name" value="YLP_motif_con_p1"/>
</dbReference>
<protein>
    <recommendedName>
        <fullName evidence="4">YLP motif-containing protein 1</fullName>
    </recommendedName>
</protein>
<dbReference type="PANTHER" id="PTHR13413:SF0">
    <property type="entry name" value="YLP MOTIF-CONTAINING PROTEIN 1"/>
    <property type="match status" value="1"/>
</dbReference>
<dbReference type="Gene3D" id="3.40.50.300">
    <property type="entry name" value="P-loop containing nucleotide triphosphate hydrolases"/>
    <property type="match status" value="1"/>
</dbReference>
<accession>A0AAV9AKH2</accession>
<feature type="region of interest" description="Disordered" evidence="1">
    <location>
        <begin position="535"/>
        <end position="562"/>
    </location>
</feature>
<keyword evidence="3" id="KW-1185">Reference proteome</keyword>
<dbReference type="EMBL" id="JAUJYN010000008">
    <property type="protein sequence ID" value="KAK1264713.1"/>
    <property type="molecule type" value="Genomic_DNA"/>
</dbReference>
<feature type="region of interest" description="Disordered" evidence="1">
    <location>
        <begin position="158"/>
        <end position="195"/>
    </location>
</feature>
<dbReference type="FunFam" id="3.40.50.300:FF:000978">
    <property type="entry name" value="YLP motif-containing protein 1 isoform X3"/>
    <property type="match status" value="1"/>
</dbReference>
<name>A0AAV9AKH2_ACOGR</name>
<feature type="region of interest" description="Disordered" evidence="1">
    <location>
        <begin position="72"/>
        <end position="91"/>
    </location>
</feature>
<dbReference type="AlphaFoldDB" id="A0AAV9AKH2"/>
<dbReference type="Proteomes" id="UP001179952">
    <property type="component" value="Unassembled WGS sequence"/>
</dbReference>
<reference evidence="2" key="1">
    <citation type="journal article" date="2023" name="Nat. Commun.">
        <title>Diploid and tetraploid genomes of Acorus and the evolution of monocots.</title>
        <authorList>
            <person name="Ma L."/>
            <person name="Liu K.W."/>
            <person name="Li Z."/>
            <person name="Hsiao Y.Y."/>
            <person name="Qi Y."/>
            <person name="Fu T."/>
            <person name="Tang G.D."/>
            <person name="Zhang D."/>
            <person name="Sun W.H."/>
            <person name="Liu D.K."/>
            <person name="Li Y."/>
            <person name="Chen G.Z."/>
            <person name="Liu X.D."/>
            <person name="Liao X.Y."/>
            <person name="Jiang Y.T."/>
            <person name="Yu X."/>
            <person name="Hao Y."/>
            <person name="Huang J."/>
            <person name="Zhao X.W."/>
            <person name="Ke S."/>
            <person name="Chen Y.Y."/>
            <person name="Wu W.L."/>
            <person name="Hsu J.L."/>
            <person name="Lin Y.F."/>
            <person name="Huang M.D."/>
            <person name="Li C.Y."/>
            <person name="Huang L."/>
            <person name="Wang Z.W."/>
            <person name="Zhao X."/>
            <person name="Zhong W.Y."/>
            <person name="Peng D.H."/>
            <person name="Ahmad S."/>
            <person name="Lan S."/>
            <person name="Zhang J.S."/>
            <person name="Tsai W.C."/>
            <person name="Van de Peer Y."/>
            <person name="Liu Z.J."/>
        </authorList>
    </citation>
    <scope>NUCLEOTIDE SEQUENCE</scope>
    <source>
        <strain evidence="2">SCP</strain>
    </source>
</reference>
<reference evidence="2" key="2">
    <citation type="submission" date="2023-06" db="EMBL/GenBank/DDBJ databases">
        <authorList>
            <person name="Ma L."/>
            <person name="Liu K.-W."/>
            <person name="Li Z."/>
            <person name="Hsiao Y.-Y."/>
            <person name="Qi Y."/>
            <person name="Fu T."/>
            <person name="Tang G."/>
            <person name="Zhang D."/>
            <person name="Sun W.-H."/>
            <person name="Liu D.-K."/>
            <person name="Li Y."/>
            <person name="Chen G.-Z."/>
            <person name="Liu X.-D."/>
            <person name="Liao X.-Y."/>
            <person name="Jiang Y.-T."/>
            <person name="Yu X."/>
            <person name="Hao Y."/>
            <person name="Huang J."/>
            <person name="Zhao X.-W."/>
            <person name="Ke S."/>
            <person name="Chen Y.-Y."/>
            <person name="Wu W.-L."/>
            <person name="Hsu J.-L."/>
            <person name="Lin Y.-F."/>
            <person name="Huang M.-D."/>
            <person name="Li C.-Y."/>
            <person name="Huang L."/>
            <person name="Wang Z.-W."/>
            <person name="Zhao X."/>
            <person name="Zhong W.-Y."/>
            <person name="Peng D.-H."/>
            <person name="Ahmad S."/>
            <person name="Lan S."/>
            <person name="Zhang J.-S."/>
            <person name="Tsai W.-C."/>
            <person name="Van De Peer Y."/>
            <person name="Liu Z.-J."/>
        </authorList>
    </citation>
    <scope>NUCLEOTIDE SEQUENCE</scope>
    <source>
        <strain evidence="2">SCP</strain>
        <tissue evidence="2">Leaves</tissue>
    </source>
</reference>
<feature type="compositionally biased region" description="Pro residues" evidence="1">
    <location>
        <begin position="173"/>
        <end position="190"/>
    </location>
</feature>
<feature type="compositionally biased region" description="Pro residues" evidence="1">
    <location>
        <begin position="235"/>
        <end position="246"/>
    </location>
</feature>
<dbReference type="InterPro" id="IPR027417">
    <property type="entry name" value="P-loop_NTPase"/>
</dbReference>
<sequence length="713" mass="80211">MDDSWRIRPIHGTNICPTCYTSHYPFCPPPPLPPFDPHLPPHPPPPPMPPPHPPLSSHHRPYYVPPTPWTIDRTAERPPPPPPFPYHHHHPPSGFFHDRDPIERDGFNKRLRVASVEDERRLSLIRDFGGEMRSDGGNPYWRAPPSLGFQEQRRIQSDPLEPNGWYGMRPVEVKPPAPPLPPPPPPPPPEDTQKLVEAPPFPVIERSDAVNVSNQRGYSMPSEVHPSQMHNGPSLLPPLPTQPPSVAPHESPMSHLHPRVMPSVSRPIQHGGTQAFSGARPHMYGSSGEAGIFVQQLQPKPLDEGQHFRSSAQLTSKSVAIDAARLFRHPHRATRPDHLVIILRGLPGSGKSYLAKTLRDLEVDSGCNAPRIHSMDDYFMTEIEKKIEESEGSRSSGSIKGKRQITKKVLEYCYEPEMEEAYRTSMLKAFKKTLDEGIFTFIIVDDRNLRVADFAQFWATAKRSGYEVYLLEAAYKDPTGCAARNVHGFTLDDIQKMADQWEEAPSLYLQLDAQSLFHGDNLKEHSIQEVDMDTEDETSDAGIPGFQDTKNHPMTEMGNYSPDGYSKAVERWDTVGEYMAEVKELASSKWSKDVNEDIDKTEDARGQVNALSGLIQAYGKRQKSVHWGDQVKRSGFSIGAARKTNFSSLIIGPGCGYNLDSNPLSEEETTAAIERTVTDRSVFLEHRRAERESFRAVFDRRRQRIAGLDAEDE</sequence>
<dbReference type="PANTHER" id="PTHR13413">
    <property type="entry name" value="YLP MOTIF CONTAINING PROTEIN NUCLEAR PROTEIN ZAP"/>
    <property type="match status" value="1"/>
</dbReference>
<feature type="region of interest" description="Disordered" evidence="1">
    <location>
        <begin position="218"/>
        <end position="255"/>
    </location>
</feature>
<organism evidence="2 3">
    <name type="scientific">Acorus gramineus</name>
    <name type="common">Dwarf sweet flag</name>
    <dbReference type="NCBI Taxonomy" id="55184"/>
    <lineage>
        <taxon>Eukaryota</taxon>
        <taxon>Viridiplantae</taxon>
        <taxon>Streptophyta</taxon>
        <taxon>Embryophyta</taxon>
        <taxon>Tracheophyta</taxon>
        <taxon>Spermatophyta</taxon>
        <taxon>Magnoliopsida</taxon>
        <taxon>Liliopsida</taxon>
        <taxon>Acoraceae</taxon>
        <taxon>Acorus</taxon>
    </lineage>
</organism>
<evidence type="ECO:0000256" key="1">
    <source>
        <dbReference type="SAM" id="MobiDB-lite"/>
    </source>
</evidence>
<dbReference type="SUPFAM" id="SSF52540">
    <property type="entry name" value="P-loop containing nucleoside triphosphate hydrolases"/>
    <property type="match status" value="1"/>
</dbReference>
<evidence type="ECO:0000313" key="2">
    <source>
        <dbReference type="EMBL" id="KAK1264713.1"/>
    </source>
</evidence>
<comment type="caution">
    <text evidence="2">The sequence shown here is derived from an EMBL/GenBank/DDBJ whole genome shotgun (WGS) entry which is preliminary data.</text>
</comment>
<evidence type="ECO:0008006" key="4">
    <source>
        <dbReference type="Google" id="ProtNLM"/>
    </source>
</evidence>
<evidence type="ECO:0000313" key="3">
    <source>
        <dbReference type="Proteomes" id="UP001179952"/>
    </source>
</evidence>
<proteinExistence type="predicted"/>
<dbReference type="GO" id="GO:0005634">
    <property type="term" value="C:nucleus"/>
    <property type="evidence" value="ECO:0007669"/>
    <property type="project" value="InterPro"/>
</dbReference>